<sequence>MYLGLEAKPRDKAALVDDFGSIVSFGELCSFMSEMKGFVKSGAVVFCLCENSVGAIAGYLSFMENGAVPLLLNARIDRTQLANLMQTYTPPYICFPDRYKGEFSGCRVIFGRYGYVLAETGNKFYPVNKDLAMLLCTSGSTGSPKLVRHKLINLEMSAKHVSEFFGACEDDRSMADLPMYYTMGLSVINSYLYRGATVAATSKSLMSPEFWDFFGAQDITVFTGVPYSFEILRRLRFTGKEWPHLKILTQGGGKLKEKIYLEFAEYARRTGKKFIATYGQTECSARMAYLPPEFAISKQGSIGRAIPGGELFIINDKKDFIEGPGEGEMCYCGPNVTMGYAECRKDLLKGDEWYGFRHTGDIARRDEDGFYFITGRKSRFLKLFGVRVGLDDCEKIIYSKFGIDCACAGDDKEMRVYITRDDLSDAVVSLLSDTTGILRTAFKIFVIDQLPRSGAGKILYSQLPQ</sequence>
<dbReference type="SUPFAM" id="SSF56801">
    <property type="entry name" value="Acetyl-CoA synthetase-like"/>
    <property type="match status" value="1"/>
</dbReference>
<dbReference type="InterPro" id="IPR042099">
    <property type="entry name" value="ANL_N_sf"/>
</dbReference>
<proteinExistence type="predicted"/>
<dbReference type="PANTHER" id="PTHR43767">
    <property type="entry name" value="LONG-CHAIN-FATTY-ACID--COA LIGASE"/>
    <property type="match status" value="1"/>
</dbReference>
<dbReference type="InterPro" id="IPR000873">
    <property type="entry name" value="AMP-dep_synth/lig_dom"/>
</dbReference>
<dbReference type="EMBL" id="JMKI01000034">
    <property type="protein sequence ID" value="KEJ92155.1"/>
    <property type="molecule type" value="Genomic_DNA"/>
</dbReference>
<dbReference type="OrthoDB" id="9778383at2"/>
<keyword evidence="2" id="KW-0436">Ligase</keyword>
<organism evidence="2 3">
    <name type="scientific">Synergistes jonesii</name>
    <dbReference type="NCBI Taxonomy" id="2754"/>
    <lineage>
        <taxon>Bacteria</taxon>
        <taxon>Thermotogati</taxon>
        <taxon>Synergistota</taxon>
        <taxon>Synergistia</taxon>
        <taxon>Synergistales</taxon>
        <taxon>Synergistaceae</taxon>
        <taxon>Synergistes</taxon>
    </lineage>
</organism>
<comment type="caution">
    <text evidence="2">The sequence shown here is derived from an EMBL/GenBank/DDBJ whole genome shotgun (WGS) entry which is preliminary data.</text>
</comment>
<feature type="domain" description="AMP-dependent synthetase/ligase" evidence="1">
    <location>
        <begin position="39"/>
        <end position="340"/>
    </location>
</feature>
<dbReference type="eggNOG" id="COG0318">
    <property type="taxonomic scope" value="Bacteria"/>
</dbReference>
<dbReference type="PROSITE" id="PS00455">
    <property type="entry name" value="AMP_BINDING"/>
    <property type="match status" value="1"/>
</dbReference>
<dbReference type="Pfam" id="PF00501">
    <property type="entry name" value="AMP-binding"/>
    <property type="match status" value="1"/>
</dbReference>
<dbReference type="InterPro" id="IPR020845">
    <property type="entry name" value="AMP-binding_CS"/>
</dbReference>
<dbReference type="InterPro" id="IPR050237">
    <property type="entry name" value="ATP-dep_AMP-bd_enzyme"/>
</dbReference>
<evidence type="ECO:0000313" key="3">
    <source>
        <dbReference type="Proteomes" id="UP000027665"/>
    </source>
</evidence>
<dbReference type="PATRIC" id="fig|2754.20.peg.2484"/>
<accession>A0A073IRH0</accession>
<dbReference type="GO" id="GO:0016874">
    <property type="term" value="F:ligase activity"/>
    <property type="evidence" value="ECO:0007669"/>
    <property type="project" value="UniProtKB-KW"/>
</dbReference>
<evidence type="ECO:0000313" key="2">
    <source>
        <dbReference type="EMBL" id="KEJ92155.1"/>
    </source>
</evidence>
<name>A0A073IRH0_9BACT</name>
<evidence type="ECO:0000259" key="1">
    <source>
        <dbReference type="Pfam" id="PF00501"/>
    </source>
</evidence>
<dbReference type="Gene3D" id="3.40.50.12780">
    <property type="entry name" value="N-terminal domain of ligase-like"/>
    <property type="match status" value="1"/>
</dbReference>
<dbReference type="PANTHER" id="PTHR43767:SF1">
    <property type="entry name" value="NONRIBOSOMAL PEPTIDE SYNTHASE PES1 (EUROFUNG)-RELATED"/>
    <property type="match status" value="1"/>
</dbReference>
<gene>
    <name evidence="2" type="ORF">EH55_05310</name>
</gene>
<reference evidence="2 3" key="1">
    <citation type="submission" date="2014-04" db="EMBL/GenBank/DDBJ databases">
        <title>Draft Genome Sequence of Synergistes jonesii.</title>
        <authorList>
            <person name="Coil D.A."/>
            <person name="Eisen J.A."/>
            <person name="Holland-Moritz H.E."/>
        </authorList>
    </citation>
    <scope>NUCLEOTIDE SEQUENCE [LARGE SCALE GENOMIC DNA]</scope>
    <source>
        <strain evidence="2 3">78-1</strain>
    </source>
</reference>
<dbReference type="STRING" id="2754.EH55_05310"/>
<keyword evidence="3" id="KW-1185">Reference proteome</keyword>
<dbReference type="AlphaFoldDB" id="A0A073IRH0"/>
<protein>
    <submittedName>
        <fullName evidence="2">O-succinylbenzoate--CoA ligase</fullName>
    </submittedName>
</protein>
<dbReference type="Proteomes" id="UP000027665">
    <property type="component" value="Unassembled WGS sequence"/>
</dbReference>